<organism evidence="1 2">
    <name type="scientific">Pholiota conissans</name>
    <dbReference type="NCBI Taxonomy" id="109636"/>
    <lineage>
        <taxon>Eukaryota</taxon>
        <taxon>Fungi</taxon>
        <taxon>Dikarya</taxon>
        <taxon>Basidiomycota</taxon>
        <taxon>Agaricomycotina</taxon>
        <taxon>Agaricomycetes</taxon>
        <taxon>Agaricomycetidae</taxon>
        <taxon>Agaricales</taxon>
        <taxon>Agaricineae</taxon>
        <taxon>Strophariaceae</taxon>
        <taxon>Pholiota</taxon>
    </lineage>
</organism>
<comment type="caution">
    <text evidence="1">The sequence shown here is derived from an EMBL/GenBank/DDBJ whole genome shotgun (WGS) entry which is preliminary data.</text>
</comment>
<name>A0A9P5YSY3_9AGAR</name>
<reference evidence="1" key="1">
    <citation type="submission" date="2020-11" db="EMBL/GenBank/DDBJ databases">
        <authorList>
            <consortium name="DOE Joint Genome Institute"/>
            <person name="Ahrendt S."/>
            <person name="Riley R."/>
            <person name="Andreopoulos W."/>
            <person name="Labutti K."/>
            <person name="Pangilinan J."/>
            <person name="Ruiz-Duenas F.J."/>
            <person name="Barrasa J.M."/>
            <person name="Sanchez-Garcia M."/>
            <person name="Camarero S."/>
            <person name="Miyauchi S."/>
            <person name="Serrano A."/>
            <person name="Linde D."/>
            <person name="Babiker R."/>
            <person name="Drula E."/>
            <person name="Ayuso-Fernandez I."/>
            <person name="Pacheco R."/>
            <person name="Padilla G."/>
            <person name="Ferreira P."/>
            <person name="Barriuso J."/>
            <person name="Kellner H."/>
            <person name="Castanera R."/>
            <person name="Alfaro M."/>
            <person name="Ramirez L."/>
            <person name="Pisabarro A.G."/>
            <person name="Kuo A."/>
            <person name="Tritt A."/>
            <person name="Lipzen A."/>
            <person name="He G."/>
            <person name="Yan M."/>
            <person name="Ng V."/>
            <person name="Cullen D."/>
            <person name="Martin F."/>
            <person name="Rosso M.-N."/>
            <person name="Henrissat B."/>
            <person name="Hibbett D."/>
            <person name="Martinez A.T."/>
            <person name="Grigoriev I.V."/>
        </authorList>
    </citation>
    <scope>NUCLEOTIDE SEQUENCE</scope>
    <source>
        <strain evidence="1">CIRM-BRFM 674</strain>
    </source>
</reference>
<evidence type="ECO:0000313" key="1">
    <source>
        <dbReference type="EMBL" id="KAF9474135.1"/>
    </source>
</evidence>
<gene>
    <name evidence="1" type="ORF">BDN70DRAFT_336603</name>
</gene>
<dbReference type="EMBL" id="MU155395">
    <property type="protein sequence ID" value="KAF9474135.1"/>
    <property type="molecule type" value="Genomic_DNA"/>
</dbReference>
<evidence type="ECO:0000313" key="2">
    <source>
        <dbReference type="Proteomes" id="UP000807469"/>
    </source>
</evidence>
<dbReference type="Proteomes" id="UP000807469">
    <property type="component" value="Unassembled WGS sequence"/>
</dbReference>
<accession>A0A9P5YSY3</accession>
<proteinExistence type="predicted"/>
<protein>
    <submittedName>
        <fullName evidence="1">Uncharacterized protein</fullName>
    </submittedName>
</protein>
<keyword evidence="2" id="KW-1185">Reference proteome</keyword>
<sequence length="150" mass="18066">MAIKCDFYLALPKLSRGSMLLNLWSMLSRNVFVTIFQLQLWQKIRNSNLGRLLKHFIVGGVSSFFSTVTTRSRFYLYHHDRRALSQFFKYRNTSSWRFRYKSDGENSNLRTMEWMDTAEISRQFKFRIHITMDTITSVERRIYTCLCYIL</sequence>
<dbReference type="AlphaFoldDB" id="A0A9P5YSY3"/>